<protein>
    <submittedName>
        <fullName evidence="1">Uncharacterized protein</fullName>
    </submittedName>
</protein>
<dbReference type="Proteomes" id="UP000250078">
    <property type="component" value="Unassembled WGS sequence"/>
</dbReference>
<accession>A0ACC8EK42</accession>
<dbReference type="EMBL" id="KV748301">
    <property type="protein sequence ID" value="OCK86580.1"/>
    <property type="molecule type" value="Genomic_DNA"/>
</dbReference>
<proteinExistence type="predicted"/>
<evidence type="ECO:0000313" key="1">
    <source>
        <dbReference type="EMBL" id="OCK86580.1"/>
    </source>
</evidence>
<sequence>LVDFIKSHNWARTATYAELSAETGLYASDSIIGRLLKKEGFRRYIAYPKLWLTQRQRQERLAFAHRVSSWT</sequence>
<evidence type="ECO:0000313" key="2">
    <source>
        <dbReference type="Proteomes" id="UP000250078"/>
    </source>
</evidence>
<gene>
    <name evidence="1" type="ORF">K441DRAFT_411854</name>
</gene>
<feature type="non-terminal residue" evidence="1">
    <location>
        <position position="71"/>
    </location>
</feature>
<reference evidence="1 2" key="1">
    <citation type="journal article" date="2016" name="Nat. Commun.">
        <title>Ectomycorrhizal ecology is imprinted in the genome of the dominant symbiotic fungus Cenococcum geophilum.</title>
        <authorList>
            <consortium name="DOE Joint Genome Institute"/>
            <person name="Peter M."/>
            <person name="Kohler A."/>
            <person name="Ohm R.A."/>
            <person name="Kuo A."/>
            <person name="Krutzmann J."/>
            <person name="Morin E."/>
            <person name="Arend M."/>
            <person name="Barry K.W."/>
            <person name="Binder M."/>
            <person name="Choi C."/>
            <person name="Clum A."/>
            <person name="Copeland A."/>
            <person name="Grisel N."/>
            <person name="Haridas S."/>
            <person name="Kipfer T."/>
            <person name="LaButti K."/>
            <person name="Lindquist E."/>
            <person name="Lipzen A."/>
            <person name="Maire R."/>
            <person name="Meier B."/>
            <person name="Mihaltcheva S."/>
            <person name="Molinier V."/>
            <person name="Murat C."/>
            <person name="Poggeler S."/>
            <person name="Quandt C.A."/>
            <person name="Sperisen C."/>
            <person name="Tritt A."/>
            <person name="Tisserant E."/>
            <person name="Crous P.W."/>
            <person name="Henrissat B."/>
            <person name="Nehls U."/>
            <person name="Egli S."/>
            <person name="Spatafora J.W."/>
            <person name="Grigoriev I.V."/>
            <person name="Martin F.M."/>
        </authorList>
    </citation>
    <scope>NUCLEOTIDE SEQUENCE [LARGE SCALE GENOMIC DNA]</scope>
    <source>
        <strain evidence="1 2">1.58</strain>
    </source>
</reference>
<keyword evidence="2" id="KW-1185">Reference proteome</keyword>
<feature type="non-terminal residue" evidence="1">
    <location>
        <position position="1"/>
    </location>
</feature>
<name>A0ACC8EK42_9PEZI</name>
<organism evidence="1 2">
    <name type="scientific">Cenococcum geophilum 1.58</name>
    <dbReference type="NCBI Taxonomy" id="794803"/>
    <lineage>
        <taxon>Eukaryota</taxon>
        <taxon>Fungi</taxon>
        <taxon>Dikarya</taxon>
        <taxon>Ascomycota</taxon>
        <taxon>Pezizomycotina</taxon>
        <taxon>Dothideomycetes</taxon>
        <taxon>Pleosporomycetidae</taxon>
        <taxon>Gloniales</taxon>
        <taxon>Gloniaceae</taxon>
        <taxon>Cenococcum</taxon>
    </lineage>
</organism>